<dbReference type="PANTHER" id="PTHR11006">
    <property type="entry name" value="PROTEIN ARGININE N-METHYLTRANSFERASE"/>
    <property type="match status" value="1"/>
</dbReference>
<dbReference type="GO" id="GO:0005634">
    <property type="term" value="C:nucleus"/>
    <property type="evidence" value="ECO:0007669"/>
    <property type="project" value="TreeGrafter"/>
</dbReference>
<sequence length="759" mass="86073">MDVEIREIVEKALEKAQEQDACGNVGRAYAYYTVVAELCPAKRSEVEKLFTDVLCEWGMQLELGNRIEDAVTCYKHSLNIYPNNTRMLNNFAAHLLRNNNPIEAIQYLKLALQVDSNFLPAERNLQNAFSMAVDRWHFPMLNDTARNRGFRRAIQKRIAQGYDVVLDIGTGTGLLSLYAHEAGAKEIYACECSPVMGNVARNVFSRNNADDIKLFPKSSENLCIPQDIPNRVNLIITETFDAGLFGECVIPTLIDAHENLFVGNNLGMVIPLGATLYVAAVESEHIRSRSTILFNKSDHPSFLNFDNVSVLVDDEFYDTENLENVNVNYVTEPKEIVKVNFNDLSVLRTFSGDGEKGMVNVKCRYDGIIDGLVAWFKLNIDEDITLNSSQGKSCWQQAIFPAIPRICKQRDHVEISAEILNGKLNCSYKLVTDTTPKMEPIFRLPKEVITFLNDFDYVISLVRIAKHQKNEPIKYVLDTSPFPVYGLTLLKENRNCEKLYCEANSLALQTVLHKVATDSGITSLIEPISNYSEINNKIDAILIHNFDAKGELKDRDQQNYHDFLDYFLNNAGFILQQKIFLMGQLVYSTDLPKMVRVNDKNVQGHLRNSKYDMSADSKNEPGSTIHSASNDGRYFFVAECINEFEINQVFDLNSSMYECRPSTNAVTLTQLDDSETNESLVNFGKISVPERAIPNALICWYEIQLAPEHIHSTRRCDSFMNHTAVVLEDHLRELVLQDKEITFKVYQMNGLVRVTLVTS</sequence>
<dbReference type="Proteomes" id="UP000829291">
    <property type="component" value="Chromosome 3"/>
</dbReference>
<dbReference type="InterPro" id="IPR025799">
    <property type="entry name" value="Arg_MeTrfase"/>
</dbReference>
<accession>A0A6J0B623</accession>
<dbReference type="PANTHER" id="PTHR11006:SF60">
    <property type="entry name" value="PROTEIN ARGININE N-METHYLTRANSFERASE 9"/>
    <property type="match status" value="1"/>
</dbReference>
<evidence type="ECO:0000256" key="1">
    <source>
        <dbReference type="ARBA" id="ARBA00022691"/>
    </source>
</evidence>
<evidence type="ECO:0000256" key="2">
    <source>
        <dbReference type="PROSITE-ProRule" id="PRU01015"/>
    </source>
</evidence>
<dbReference type="GeneID" id="107217463"/>
<dbReference type="GO" id="GO:0042054">
    <property type="term" value="F:histone methyltransferase activity"/>
    <property type="evidence" value="ECO:0007669"/>
    <property type="project" value="TreeGrafter"/>
</dbReference>
<dbReference type="InParanoid" id="A0A6J0B623"/>
<keyword evidence="3" id="KW-1185">Reference proteome</keyword>
<dbReference type="InterPro" id="IPR011990">
    <property type="entry name" value="TPR-like_helical_dom_sf"/>
</dbReference>
<keyword evidence="1 2" id="KW-0949">S-adenosyl-L-methionine</keyword>
<dbReference type="CDD" id="cd02440">
    <property type="entry name" value="AdoMet_MTases"/>
    <property type="match status" value="1"/>
</dbReference>
<keyword evidence="2" id="KW-0489">Methyltransferase</keyword>
<dbReference type="KEGG" id="nlo:107217463"/>
<dbReference type="AlphaFoldDB" id="A0A6J0B623"/>
<dbReference type="Gene3D" id="3.40.50.150">
    <property type="entry name" value="Vaccinia Virus protein VP39"/>
    <property type="match status" value="1"/>
</dbReference>
<name>A0A6J0B623_NEOLC</name>
<dbReference type="Gene3D" id="1.25.40.10">
    <property type="entry name" value="Tetratricopeptide repeat domain"/>
    <property type="match status" value="1"/>
</dbReference>
<gene>
    <name evidence="4" type="primary">LOC107217463</name>
</gene>
<dbReference type="PROSITE" id="PS51678">
    <property type="entry name" value="SAM_MT_PRMT"/>
    <property type="match status" value="1"/>
</dbReference>
<dbReference type="OrthoDB" id="5980806at2759"/>
<proteinExistence type="predicted"/>
<dbReference type="RefSeq" id="XP_015510484.2">
    <property type="nucleotide sequence ID" value="XM_015654998.2"/>
</dbReference>
<dbReference type="Pfam" id="PF06325">
    <property type="entry name" value="PrmA"/>
    <property type="match status" value="1"/>
</dbReference>
<reference evidence="4" key="1">
    <citation type="submission" date="2025-08" db="UniProtKB">
        <authorList>
            <consortium name="RefSeq"/>
        </authorList>
    </citation>
    <scope>IDENTIFICATION</scope>
    <source>
        <tissue evidence="4">Thorax and Abdomen</tissue>
    </source>
</reference>
<organism evidence="4">
    <name type="scientific">Neodiprion lecontei</name>
    <name type="common">Redheaded pine sawfly</name>
    <dbReference type="NCBI Taxonomy" id="441921"/>
    <lineage>
        <taxon>Eukaryota</taxon>
        <taxon>Metazoa</taxon>
        <taxon>Ecdysozoa</taxon>
        <taxon>Arthropoda</taxon>
        <taxon>Hexapoda</taxon>
        <taxon>Insecta</taxon>
        <taxon>Pterygota</taxon>
        <taxon>Neoptera</taxon>
        <taxon>Endopterygota</taxon>
        <taxon>Hymenoptera</taxon>
        <taxon>Tenthredinoidea</taxon>
        <taxon>Diprionidae</taxon>
        <taxon>Diprioninae</taxon>
        <taxon>Neodiprion</taxon>
    </lineage>
</organism>
<dbReference type="InterPro" id="IPR019734">
    <property type="entry name" value="TPR_rpt"/>
</dbReference>
<evidence type="ECO:0000313" key="3">
    <source>
        <dbReference type="Proteomes" id="UP000829291"/>
    </source>
</evidence>
<evidence type="ECO:0000313" key="4">
    <source>
        <dbReference type="RefSeq" id="XP_015510484.2"/>
    </source>
</evidence>
<dbReference type="SUPFAM" id="SSF53335">
    <property type="entry name" value="S-adenosyl-L-methionine-dependent methyltransferases"/>
    <property type="match status" value="1"/>
</dbReference>
<dbReference type="GO" id="GO:0016274">
    <property type="term" value="F:protein-arginine N-methyltransferase activity"/>
    <property type="evidence" value="ECO:0007669"/>
    <property type="project" value="InterPro"/>
</dbReference>
<dbReference type="Gene3D" id="2.70.160.11">
    <property type="entry name" value="Hnrnp arginine n-methyltransferase1"/>
    <property type="match status" value="1"/>
</dbReference>
<dbReference type="SUPFAM" id="SSF48452">
    <property type="entry name" value="TPR-like"/>
    <property type="match status" value="1"/>
</dbReference>
<dbReference type="InterPro" id="IPR029063">
    <property type="entry name" value="SAM-dependent_MTases_sf"/>
</dbReference>
<protein>
    <submittedName>
        <fullName evidence="4">Protein arginine N-methyltransferase 9</fullName>
    </submittedName>
</protein>
<keyword evidence="2" id="KW-0808">Transferase</keyword>
<dbReference type="GO" id="GO:0032259">
    <property type="term" value="P:methylation"/>
    <property type="evidence" value="ECO:0007669"/>
    <property type="project" value="UniProtKB-KW"/>
</dbReference>
<dbReference type="SMART" id="SM00028">
    <property type="entry name" value="TPR"/>
    <property type="match status" value="2"/>
</dbReference>